<keyword evidence="1" id="KW-0812">Transmembrane</keyword>
<keyword evidence="3" id="KW-0808">Transferase</keyword>
<dbReference type="InterPro" id="IPR001763">
    <property type="entry name" value="Rhodanese-like_dom"/>
</dbReference>
<feature type="domain" description="Rhodanese" evidence="2">
    <location>
        <begin position="47"/>
        <end position="137"/>
    </location>
</feature>
<dbReference type="PANTHER" id="PTHR43031">
    <property type="entry name" value="FAD-DEPENDENT OXIDOREDUCTASE"/>
    <property type="match status" value="1"/>
</dbReference>
<comment type="caution">
    <text evidence="3">The sequence shown here is derived from an EMBL/GenBank/DDBJ whole genome shotgun (WGS) entry which is preliminary data.</text>
</comment>
<proteinExistence type="predicted"/>
<dbReference type="STRING" id="267850.ADINL_2643"/>
<dbReference type="SMART" id="SM00450">
    <property type="entry name" value="RHOD"/>
    <property type="match status" value="1"/>
</dbReference>
<evidence type="ECO:0000259" key="2">
    <source>
        <dbReference type="PROSITE" id="PS50206"/>
    </source>
</evidence>
<dbReference type="EMBL" id="JMSZ01000034">
    <property type="protein sequence ID" value="KDE38857.1"/>
    <property type="molecule type" value="Genomic_DNA"/>
</dbReference>
<dbReference type="RefSeq" id="WP_036549006.1">
    <property type="nucleotide sequence ID" value="NZ_JMSZ01000034.1"/>
</dbReference>
<evidence type="ECO:0000313" key="4">
    <source>
        <dbReference type="Proteomes" id="UP000027318"/>
    </source>
</evidence>
<dbReference type="SUPFAM" id="SSF52821">
    <property type="entry name" value="Rhodanese/Cell cycle control phosphatase"/>
    <property type="match status" value="1"/>
</dbReference>
<dbReference type="PROSITE" id="PS50206">
    <property type="entry name" value="RHODANESE_3"/>
    <property type="match status" value="1"/>
</dbReference>
<gene>
    <name evidence="3" type="ORF">ADINL_2643</name>
</gene>
<dbReference type="CDD" id="cd00158">
    <property type="entry name" value="RHOD"/>
    <property type="match status" value="1"/>
</dbReference>
<keyword evidence="4" id="KW-1185">Reference proteome</keyword>
<protein>
    <submittedName>
        <fullName evidence="3">Rhodanese-related sulfurtransferase</fullName>
    </submittedName>
</protein>
<name>A0A063Y2V3_9GAMM</name>
<sequence length="138" mass="15460">MERIFEFIGNHPLLVTAWLLTLAVLLWTEKRKSGRSVTPAEATRMINKESAVILDIRTKKEWDTGYIANSRHIPFADLDRRITELDSFKDTPVIVVCNLGQTAGSAGKKLKTAGFTQVSRLSGGITEWKAQHLPIVKK</sequence>
<dbReference type="Proteomes" id="UP000027318">
    <property type="component" value="Unassembled WGS sequence"/>
</dbReference>
<keyword evidence="1" id="KW-0472">Membrane</keyword>
<dbReference type="InterPro" id="IPR050229">
    <property type="entry name" value="GlpE_sulfurtransferase"/>
</dbReference>
<dbReference type="Gene3D" id="3.40.250.10">
    <property type="entry name" value="Rhodanese-like domain"/>
    <property type="match status" value="1"/>
</dbReference>
<dbReference type="OrthoDB" id="9808735at2"/>
<organism evidence="3 4">
    <name type="scientific">Nitrincola lacisaponensis</name>
    <dbReference type="NCBI Taxonomy" id="267850"/>
    <lineage>
        <taxon>Bacteria</taxon>
        <taxon>Pseudomonadati</taxon>
        <taxon>Pseudomonadota</taxon>
        <taxon>Gammaproteobacteria</taxon>
        <taxon>Oceanospirillales</taxon>
        <taxon>Oceanospirillaceae</taxon>
        <taxon>Nitrincola</taxon>
    </lineage>
</organism>
<dbReference type="PANTHER" id="PTHR43031:SF18">
    <property type="entry name" value="RHODANESE-RELATED SULFURTRANSFERASES"/>
    <property type="match status" value="1"/>
</dbReference>
<dbReference type="Pfam" id="PF00581">
    <property type="entry name" value="Rhodanese"/>
    <property type="match status" value="1"/>
</dbReference>
<evidence type="ECO:0000256" key="1">
    <source>
        <dbReference type="SAM" id="Phobius"/>
    </source>
</evidence>
<feature type="transmembrane region" description="Helical" evidence="1">
    <location>
        <begin position="12"/>
        <end position="28"/>
    </location>
</feature>
<evidence type="ECO:0000313" key="3">
    <source>
        <dbReference type="EMBL" id="KDE38857.1"/>
    </source>
</evidence>
<dbReference type="GO" id="GO:0016740">
    <property type="term" value="F:transferase activity"/>
    <property type="evidence" value="ECO:0007669"/>
    <property type="project" value="UniProtKB-KW"/>
</dbReference>
<keyword evidence="1" id="KW-1133">Transmembrane helix</keyword>
<reference evidence="3 4" key="1">
    <citation type="journal article" date="2005" name="Int. J. Syst. Evol. Microbiol.">
        <title>Nitrincola lacisaponensis gen. nov., sp. nov., a novel alkaliphilic bacterium isolated from an alkaline, saline lake.</title>
        <authorList>
            <person name="Dimitriu P.A."/>
            <person name="Shukla S.K."/>
            <person name="Conradt J."/>
            <person name="Marquez M.C."/>
            <person name="Ventosa A."/>
            <person name="Maglia A."/>
            <person name="Peyton B.M."/>
            <person name="Pinkart H.C."/>
            <person name="Mormile M.R."/>
        </authorList>
    </citation>
    <scope>NUCLEOTIDE SEQUENCE [LARGE SCALE GENOMIC DNA]</scope>
    <source>
        <strain evidence="3 4">4CA</strain>
    </source>
</reference>
<accession>A0A063Y2V3</accession>
<dbReference type="AlphaFoldDB" id="A0A063Y2V3"/>
<dbReference type="InterPro" id="IPR036873">
    <property type="entry name" value="Rhodanese-like_dom_sf"/>
</dbReference>